<protein>
    <recommendedName>
        <fullName evidence="1">RNase H type-1 domain-containing protein</fullName>
    </recommendedName>
</protein>
<feature type="domain" description="RNase H type-1" evidence="1">
    <location>
        <begin position="61"/>
        <end position="179"/>
    </location>
</feature>
<dbReference type="Proteomes" id="UP001358586">
    <property type="component" value="Chromosome 5"/>
</dbReference>
<evidence type="ECO:0000313" key="3">
    <source>
        <dbReference type="Proteomes" id="UP001358586"/>
    </source>
</evidence>
<dbReference type="EMBL" id="JARKNE010000005">
    <property type="protein sequence ID" value="KAK5832536.1"/>
    <property type="molecule type" value="Genomic_DNA"/>
</dbReference>
<accession>A0ABR0Q0D8</accession>
<sequence>MEDSDSGPAKTKNISWTATEVVKASSCWARQYESLHGGYKNNSQNSKSINNLEGSWVYLSTDGAVSRDSGYAATGGLALDHEGNWIVGFNRFLGVCSPFEAEVWGILDGILILLSKGFRRIIILTDNLEVAQNLSTLNLEYLGIAVLRRTQRVMQSEGEWKIEYISRNLNSVADHLAKLSLNWKSNLQIIVEALKEILDLLQADKASGYFM</sequence>
<reference evidence="2 3" key="1">
    <citation type="submission" date="2023-03" db="EMBL/GenBank/DDBJ databases">
        <title>WGS of Gossypium arboreum.</title>
        <authorList>
            <person name="Yu D."/>
        </authorList>
    </citation>
    <scope>NUCLEOTIDE SEQUENCE [LARGE SCALE GENOMIC DNA]</scope>
    <source>
        <tissue evidence="2">Leaf</tissue>
    </source>
</reference>
<dbReference type="Gene3D" id="3.30.420.10">
    <property type="entry name" value="Ribonuclease H-like superfamily/Ribonuclease H"/>
    <property type="match status" value="1"/>
</dbReference>
<dbReference type="PANTHER" id="PTHR47723">
    <property type="entry name" value="OS05G0353850 PROTEIN"/>
    <property type="match status" value="1"/>
</dbReference>
<organism evidence="2 3">
    <name type="scientific">Gossypium arboreum</name>
    <name type="common">Tree cotton</name>
    <name type="synonym">Gossypium nanking</name>
    <dbReference type="NCBI Taxonomy" id="29729"/>
    <lineage>
        <taxon>Eukaryota</taxon>
        <taxon>Viridiplantae</taxon>
        <taxon>Streptophyta</taxon>
        <taxon>Embryophyta</taxon>
        <taxon>Tracheophyta</taxon>
        <taxon>Spermatophyta</taxon>
        <taxon>Magnoliopsida</taxon>
        <taxon>eudicotyledons</taxon>
        <taxon>Gunneridae</taxon>
        <taxon>Pentapetalae</taxon>
        <taxon>rosids</taxon>
        <taxon>malvids</taxon>
        <taxon>Malvales</taxon>
        <taxon>Malvaceae</taxon>
        <taxon>Malvoideae</taxon>
        <taxon>Gossypium</taxon>
    </lineage>
</organism>
<dbReference type="SUPFAM" id="SSF53098">
    <property type="entry name" value="Ribonuclease H-like"/>
    <property type="match status" value="1"/>
</dbReference>
<evidence type="ECO:0000313" key="2">
    <source>
        <dbReference type="EMBL" id="KAK5832536.1"/>
    </source>
</evidence>
<comment type="caution">
    <text evidence="2">The sequence shown here is derived from an EMBL/GenBank/DDBJ whole genome shotgun (WGS) entry which is preliminary data.</text>
</comment>
<keyword evidence="3" id="KW-1185">Reference proteome</keyword>
<dbReference type="InterPro" id="IPR002156">
    <property type="entry name" value="RNaseH_domain"/>
</dbReference>
<gene>
    <name evidence="2" type="ORF">PVK06_016338</name>
</gene>
<dbReference type="PANTHER" id="PTHR47723:SF19">
    <property type="entry name" value="POLYNUCLEOTIDYL TRANSFERASE, RIBONUCLEASE H-LIKE SUPERFAMILY PROTEIN"/>
    <property type="match status" value="1"/>
</dbReference>
<name>A0ABR0Q0D8_GOSAR</name>
<evidence type="ECO:0000259" key="1">
    <source>
        <dbReference type="Pfam" id="PF13456"/>
    </source>
</evidence>
<dbReference type="InterPro" id="IPR044730">
    <property type="entry name" value="RNase_H-like_dom_plant"/>
</dbReference>
<dbReference type="InterPro" id="IPR012337">
    <property type="entry name" value="RNaseH-like_sf"/>
</dbReference>
<dbReference type="InterPro" id="IPR036397">
    <property type="entry name" value="RNaseH_sf"/>
</dbReference>
<dbReference type="CDD" id="cd06222">
    <property type="entry name" value="RNase_H_like"/>
    <property type="match status" value="1"/>
</dbReference>
<proteinExistence type="predicted"/>
<dbReference type="InterPro" id="IPR053151">
    <property type="entry name" value="RNase_H-like"/>
</dbReference>
<dbReference type="Pfam" id="PF13456">
    <property type="entry name" value="RVT_3"/>
    <property type="match status" value="1"/>
</dbReference>